<evidence type="ECO:0000256" key="1">
    <source>
        <dbReference type="SAM" id="SignalP"/>
    </source>
</evidence>
<accession>A0A8X9A7J1</accession>
<reference evidence="2" key="2">
    <citation type="submission" date="2020-08" db="EMBL/GenBank/DDBJ databases">
        <title>Plant Genome Project.</title>
        <authorList>
            <person name="Zhang R.-G."/>
        </authorList>
    </citation>
    <scope>NUCLEOTIDE SEQUENCE</scope>
    <source>
        <strain evidence="2">Huo1</strain>
        <tissue evidence="2">Leaf</tissue>
    </source>
</reference>
<keyword evidence="3" id="KW-1185">Reference proteome</keyword>
<organism evidence="2">
    <name type="scientific">Salvia splendens</name>
    <name type="common">Scarlet sage</name>
    <dbReference type="NCBI Taxonomy" id="180675"/>
    <lineage>
        <taxon>Eukaryota</taxon>
        <taxon>Viridiplantae</taxon>
        <taxon>Streptophyta</taxon>
        <taxon>Embryophyta</taxon>
        <taxon>Tracheophyta</taxon>
        <taxon>Spermatophyta</taxon>
        <taxon>Magnoliopsida</taxon>
        <taxon>eudicotyledons</taxon>
        <taxon>Gunneridae</taxon>
        <taxon>Pentapetalae</taxon>
        <taxon>asterids</taxon>
        <taxon>lamiids</taxon>
        <taxon>Lamiales</taxon>
        <taxon>Lamiaceae</taxon>
        <taxon>Nepetoideae</taxon>
        <taxon>Mentheae</taxon>
        <taxon>Salviinae</taxon>
        <taxon>Salvia</taxon>
        <taxon>Salvia subgen. Calosphace</taxon>
        <taxon>core Calosphace</taxon>
    </lineage>
</organism>
<name>A0A8X9A7J1_SALSN</name>
<evidence type="ECO:0000313" key="3">
    <source>
        <dbReference type="Proteomes" id="UP000298416"/>
    </source>
</evidence>
<proteinExistence type="predicted"/>
<evidence type="ECO:0000313" key="2">
    <source>
        <dbReference type="EMBL" id="KAG6429644.1"/>
    </source>
</evidence>
<dbReference type="Proteomes" id="UP000298416">
    <property type="component" value="Unassembled WGS sequence"/>
</dbReference>
<dbReference type="AlphaFoldDB" id="A0A8X9A7J1"/>
<dbReference type="InterPro" id="IPR039316">
    <property type="entry name" value="CLE25/26"/>
</dbReference>
<feature type="chain" id="PRO_5036473520" evidence="1">
    <location>
        <begin position="26"/>
        <end position="116"/>
    </location>
</feature>
<dbReference type="EMBL" id="PNBA02000003">
    <property type="protein sequence ID" value="KAG6429644.1"/>
    <property type="molecule type" value="Genomic_DNA"/>
</dbReference>
<dbReference type="PANTHER" id="PTHR34277">
    <property type="entry name" value="CLAVATA3/ESR (CLE)-RELATED PROTEIN 26"/>
    <property type="match status" value="1"/>
</dbReference>
<sequence length="116" mass="13726">MRDFLKASLRLVLLLGFLRFLIIEAHHHHRHHEPRIRAFEMLVIKKEASGYMKNEFVEAMNMVKKKHRNLSKLELNYMSKRRVPNGPDPIHNRLFFAITEELANLTDHQAMLKAEG</sequence>
<comment type="caution">
    <text evidence="2">The sequence shown here is derived from an EMBL/GenBank/DDBJ whole genome shotgun (WGS) entry which is preliminary data.</text>
</comment>
<gene>
    <name evidence="2" type="ORF">SASPL_107696</name>
</gene>
<protein>
    <submittedName>
        <fullName evidence="2">Uncharacterized protein</fullName>
    </submittedName>
</protein>
<reference evidence="2" key="1">
    <citation type="submission" date="2018-01" db="EMBL/GenBank/DDBJ databases">
        <authorList>
            <person name="Mao J.F."/>
        </authorList>
    </citation>
    <scope>NUCLEOTIDE SEQUENCE</scope>
    <source>
        <strain evidence="2">Huo1</strain>
        <tissue evidence="2">Leaf</tissue>
    </source>
</reference>
<keyword evidence="1" id="KW-0732">Signal</keyword>
<dbReference type="PANTHER" id="PTHR34277:SF2">
    <property type="entry name" value="CLAVATA3_ESR (CLE)-RELATED PROTEIN 26"/>
    <property type="match status" value="1"/>
</dbReference>
<feature type="signal peptide" evidence="1">
    <location>
        <begin position="1"/>
        <end position="25"/>
    </location>
</feature>